<evidence type="ECO:0000313" key="5">
    <source>
        <dbReference type="Proteomes" id="UP000027730"/>
    </source>
</evidence>
<dbReference type="InterPro" id="IPR050348">
    <property type="entry name" value="Protein-Tyr_Phosphatase"/>
</dbReference>
<dbReference type="InterPro" id="IPR000242">
    <property type="entry name" value="PTP_cat"/>
</dbReference>
<dbReference type="Proteomes" id="UP000027730">
    <property type="component" value="Unassembled WGS sequence"/>
</dbReference>
<dbReference type="InterPro" id="IPR016130">
    <property type="entry name" value="Tyr_Pase_AS"/>
</dbReference>
<evidence type="ECO:0000259" key="2">
    <source>
        <dbReference type="PROSITE" id="PS50055"/>
    </source>
</evidence>
<keyword evidence="5" id="KW-1185">Reference proteome</keyword>
<evidence type="ECO:0000259" key="3">
    <source>
        <dbReference type="PROSITE" id="PS50056"/>
    </source>
</evidence>
<dbReference type="PANTHER" id="PTHR19134">
    <property type="entry name" value="RECEPTOR-TYPE TYROSINE-PROTEIN PHOSPHATASE"/>
    <property type="match status" value="1"/>
</dbReference>
<dbReference type="STRING" id="1043004.A0A074WI02"/>
<dbReference type="SUPFAM" id="SSF52799">
    <property type="entry name" value="(Phosphotyrosine protein) phosphatases II"/>
    <property type="match status" value="1"/>
</dbReference>
<dbReference type="InterPro" id="IPR000387">
    <property type="entry name" value="Tyr_Pase_dom"/>
</dbReference>
<dbReference type="SMART" id="SM00404">
    <property type="entry name" value="PTPc_motif"/>
    <property type="match status" value="1"/>
</dbReference>
<proteinExistence type="inferred from homology"/>
<dbReference type="CDD" id="cd18533">
    <property type="entry name" value="PTP_fungal"/>
    <property type="match status" value="1"/>
</dbReference>
<dbReference type="PROSITE" id="PS50056">
    <property type="entry name" value="TYR_PHOSPHATASE_2"/>
    <property type="match status" value="1"/>
</dbReference>
<reference evidence="4 5" key="1">
    <citation type="journal article" date="2014" name="BMC Genomics">
        <title>Genome sequencing of four Aureobasidium pullulans varieties: biotechnological potential, stress tolerance, and description of new species.</title>
        <authorList>
            <person name="Gostin Ar C."/>
            <person name="Ohm R.A."/>
            <person name="Kogej T."/>
            <person name="Sonjak S."/>
            <person name="Turk M."/>
            <person name="Zajc J."/>
            <person name="Zalar P."/>
            <person name="Grube M."/>
            <person name="Sun H."/>
            <person name="Han J."/>
            <person name="Sharma A."/>
            <person name="Chiniquy J."/>
            <person name="Ngan C.Y."/>
            <person name="Lipzen A."/>
            <person name="Barry K."/>
            <person name="Grigoriev I.V."/>
            <person name="Gunde-Cimerman N."/>
        </authorList>
    </citation>
    <scope>NUCLEOTIDE SEQUENCE [LARGE SCALE GENOMIC DNA]</scope>
    <source>
        <strain evidence="4 5">CBS 147.97</strain>
    </source>
</reference>
<dbReference type="InterPro" id="IPR003595">
    <property type="entry name" value="Tyr_Pase_cat"/>
</dbReference>
<comment type="similarity">
    <text evidence="1">Belongs to the protein-tyrosine phosphatase family. Non-receptor class subfamily.</text>
</comment>
<accession>A0A074WI02</accession>
<evidence type="ECO:0000313" key="4">
    <source>
        <dbReference type="EMBL" id="KEQ69462.1"/>
    </source>
</evidence>
<dbReference type="Pfam" id="PF00102">
    <property type="entry name" value="Y_phosphatase"/>
    <property type="match status" value="1"/>
</dbReference>
<organism evidence="4 5">
    <name type="scientific">Aureobasidium namibiae CBS 147.97</name>
    <dbReference type="NCBI Taxonomy" id="1043004"/>
    <lineage>
        <taxon>Eukaryota</taxon>
        <taxon>Fungi</taxon>
        <taxon>Dikarya</taxon>
        <taxon>Ascomycota</taxon>
        <taxon>Pezizomycotina</taxon>
        <taxon>Dothideomycetes</taxon>
        <taxon>Dothideomycetidae</taxon>
        <taxon>Dothideales</taxon>
        <taxon>Saccotheciaceae</taxon>
        <taxon>Aureobasidium</taxon>
    </lineage>
</organism>
<protein>
    <recommendedName>
        <fullName evidence="6">Phosphatases II</fullName>
    </recommendedName>
</protein>
<dbReference type="AlphaFoldDB" id="A0A074WI02"/>
<dbReference type="OrthoDB" id="10253954at2759"/>
<dbReference type="RefSeq" id="XP_013423759.1">
    <property type="nucleotide sequence ID" value="XM_013568305.1"/>
</dbReference>
<gene>
    <name evidence="4" type="ORF">M436DRAFT_85344</name>
</gene>
<dbReference type="HOGENOM" id="CLU_001645_9_12_1"/>
<feature type="domain" description="Tyrosine-protein phosphatase" evidence="2">
    <location>
        <begin position="68"/>
        <end position="349"/>
    </location>
</feature>
<name>A0A074WI02_9PEZI</name>
<feature type="domain" description="Tyrosine specific protein phosphatases" evidence="3">
    <location>
        <begin position="280"/>
        <end position="340"/>
    </location>
</feature>
<dbReference type="PRINTS" id="PR00700">
    <property type="entry name" value="PRTYPHPHTASE"/>
</dbReference>
<evidence type="ECO:0008006" key="6">
    <source>
        <dbReference type="Google" id="ProtNLM"/>
    </source>
</evidence>
<dbReference type="EMBL" id="KL584721">
    <property type="protein sequence ID" value="KEQ69462.1"/>
    <property type="molecule type" value="Genomic_DNA"/>
</dbReference>
<dbReference type="Gene3D" id="3.90.190.10">
    <property type="entry name" value="Protein tyrosine phosphatase superfamily"/>
    <property type="match status" value="1"/>
</dbReference>
<dbReference type="PROSITE" id="PS00383">
    <property type="entry name" value="TYR_PHOSPHATASE_1"/>
    <property type="match status" value="1"/>
</dbReference>
<sequence>MANRSASHQSLSDLPSDLPRFLRQDRPTLVHSFNYLENLQRQRLTEQYENPETESEWARLTGDHIAYRNRYVNVEPFANNRIKLNVAEHFNDYINASPIALGPRRYIATQGPKNTSTSQFYRMLAQESTNDSATVVVMLTQTHEAGREKCFKYFPDSQDTPLGLLPDPDLDDGFEGTVELISSEEDPTCRCTVRHLRLRYRHSSAQQEEDGQWHEKEIKHLLFVGWPDFSVPEGENRNAMLNLIKKSATLNSPSAISAASSFPLDSSSASPTTNTPSPRIVHCSAGVGRSGTFIALDFLLAHLERGNLDSVPDDVDPILDTVNAMRKQRMMMVQSEAQFLFLYDVMRLAWLEHHRCEEAVS</sequence>
<dbReference type="GeneID" id="25417519"/>
<dbReference type="SMART" id="SM00194">
    <property type="entry name" value="PTPc"/>
    <property type="match status" value="1"/>
</dbReference>
<dbReference type="GO" id="GO:0004725">
    <property type="term" value="F:protein tyrosine phosphatase activity"/>
    <property type="evidence" value="ECO:0007669"/>
    <property type="project" value="InterPro"/>
</dbReference>
<evidence type="ECO:0000256" key="1">
    <source>
        <dbReference type="ARBA" id="ARBA00009649"/>
    </source>
</evidence>
<dbReference type="PANTHER" id="PTHR19134:SF449">
    <property type="entry name" value="TYROSINE-PROTEIN PHOSPHATASE 1"/>
    <property type="match status" value="1"/>
</dbReference>
<dbReference type="InterPro" id="IPR029021">
    <property type="entry name" value="Prot-tyrosine_phosphatase-like"/>
</dbReference>
<dbReference type="PROSITE" id="PS50055">
    <property type="entry name" value="TYR_PHOSPHATASE_PTP"/>
    <property type="match status" value="1"/>
</dbReference>